<keyword evidence="3" id="KW-1185">Reference proteome</keyword>
<feature type="compositionally biased region" description="Basic and acidic residues" evidence="1">
    <location>
        <begin position="23"/>
        <end position="33"/>
    </location>
</feature>
<feature type="compositionally biased region" description="Gly residues" evidence="1">
    <location>
        <begin position="1"/>
        <end position="10"/>
    </location>
</feature>
<accession>A0ABP5YM67</accession>
<name>A0ABP5YM67_9ACTN</name>
<organism evidence="2 3">
    <name type="scientific">Streptomyces graminearus</name>
    <dbReference type="NCBI Taxonomy" id="284030"/>
    <lineage>
        <taxon>Bacteria</taxon>
        <taxon>Bacillati</taxon>
        <taxon>Actinomycetota</taxon>
        <taxon>Actinomycetes</taxon>
        <taxon>Kitasatosporales</taxon>
        <taxon>Streptomycetaceae</taxon>
        <taxon>Streptomyces</taxon>
    </lineage>
</organism>
<proteinExistence type="predicted"/>
<dbReference type="EMBL" id="BAAATL010000013">
    <property type="protein sequence ID" value="GAA2483691.1"/>
    <property type="molecule type" value="Genomic_DNA"/>
</dbReference>
<reference evidence="3" key="1">
    <citation type="journal article" date="2019" name="Int. J. Syst. Evol. Microbiol.">
        <title>The Global Catalogue of Microorganisms (GCM) 10K type strain sequencing project: providing services to taxonomists for standard genome sequencing and annotation.</title>
        <authorList>
            <consortium name="The Broad Institute Genomics Platform"/>
            <consortium name="The Broad Institute Genome Sequencing Center for Infectious Disease"/>
            <person name="Wu L."/>
            <person name="Ma J."/>
        </authorList>
    </citation>
    <scope>NUCLEOTIDE SEQUENCE [LARGE SCALE GENOMIC DNA]</scope>
    <source>
        <strain evidence="3">JCM 6923</strain>
    </source>
</reference>
<feature type="compositionally biased region" description="Basic and acidic residues" evidence="1">
    <location>
        <begin position="67"/>
        <end position="78"/>
    </location>
</feature>
<evidence type="ECO:0000256" key="1">
    <source>
        <dbReference type="SAM" id="MobiDB-lite"/>
    </source>
</evidence>
<dbReference type="Proteomes" id="UP001501721">
    <property type="component" value="Unassembled WGS sequence"/>
</dbReference>
<protein>
    <submittedName>
        <fullName evidence="2">Uncharacterized protein</fullName>
    </submittedName>
</protein>
<sequence length="132" mass="13667">MPSGGPGGGLYYESNGAGAKPSAEPKARADGPPHRTTTGRHTRPGPAATPDPDRPPHPTRTGRRTGRGQDRRTDEPAPDRTAVPDEPDAGGTAVPDEGPAVPAPWHTGPMLQHATFVFTYGIRPAGCHGRAA</sequence>
<evidence type="ECO:0000313" key="2">
    <source>
        <dbReference type="EMBL" id="GAA2483691.1"/>
    </source>
</evidence>
<comment type="caution">
    <text evidence="2">The sequence shown here is derived from an EMBL/GenBank/DDBJ whole genome shotgun (WGS) entry which is preliminary data.</text>
</comment>
<evidence type="ECO:0000313" key="3">
    <source>
        <dbReference type="Proteomes" id="UP001501721"/>
    </source>
</evidence>
<feature type="region of interest" description="Disordered" evidence="1">
    <location>
        <begin position="1"/>
        <end position="108"/>
    </location>
</feature>
<gene>
    <name evidence="2" type="ORF">GCM10010422_31010</name>
</gene>